<dbReference type="InterPro" id="IPR013561">
    <property type="entry name" value="FilR1_middle_dom"/>
</dbReference>
<evidence type="ECO:0000313" key="6">
    <source>
        <dbReference type="Proteomes" id="UP000037729"/>
    </source>
</evidence>
<dbReference type="SUPFAM" id="SSF48452">
    <property type="entry name" value="TPR-like"/>
    <property type="match status" value="3"/>
</dbReference>
<dbReference type="InterPro" id="IPR057574">
    <property type="entry name" value="nSTAND_NTPase5_dom"/>
</dbReference>
<evidence type="ECO:0000259" key="4">
    <source>
        <dbReference type="SMART" id="SM00382"/>
    </source>
</evidence>
<dbReference type="PATRIC" id="fig|1705562.3.peg.2089"/>
<dbReference type="Gene3D" id="3.40.50.300">
    <property type="entry name" value="P-loop containing nucleotide triphosphate hydrolases"/>
    <property type="match status" value="1"/>
</dbReference>
<dbReference type="PANTHER" id="PTHR10098">
    <property type="entry name" value="RAPSYN-RELATED"/>
    <property type="match status" value="1"/>
</dbReference>
<dbReference type="Pfam" id="PF13424">
    <property type="entry name" value="TPR_12"/>
    <property type="match status" value="3"/>
</dbReference>
<evidence type="ECO:0000256" key="1">
    <source>
        <dbReference type="PROSITE-ProRule" id="PRU00339"/>
    </source>
</evidence>
<dbReference type="OrthoDB" id="11410at2157"/>
<name>A0A0M9AGJ5_9EURY</name>
<gene>
    <name evidence="5" type="ORF">AMS69_18015</name>
</gene>
<dbReference type="SMART" id="SM00028">
    <property type="entry name" value="TPR"/>
    <property type="match status" value="7"/>
</dbReference>
<evidence type="ECO:0000256" key="3">
    <source>
        <dbReference type="SAM" id="MobiDB-lite"/>
    </source>
</evidence>
<dbReference type="InterPro" id="IPR057527">
    <property type="entry name" value="HVO_A0261-like_N"/>
</dbReference>
<dbReference type="Pfam" id="PF08350">
    <property type="entry name" value="FilR1_middle"/>
    <property type="match status" value="1"/>
</dbReference>
<keyword evidence="2" id="KW-0175">Coiled coil</keyword>
<dbReference type="STRING" id="1705562.AMS69_18015"/>
<feature type="region of interest" description="Disordered" evidence="3">
    <location>
        <begin position="265"/>
        <end position="288"/>
    </location>
</feature>
<dbReference type="PANTHER" id="PTHR10098:SF108">
    <property type="entry name" value="TETRATRICOPEPTIDE REPEAT PROTEIN 28"/>
    <property type="match status" value="1"/>
</dbReference>
<dbReference type="RefSeq" id="WP_053969427.1">
    <property type="nucleotide sequence ID" value="NZ_LIUF01000008.1"/>
</dbReference>
<dbReference type="SUPFAM" id="SSF46785">
    <property type="entry name" value="Winged helix' DNA-binding domain"/>
    <property type="match status" value="1"/>
</dbReference>
<dbReference type="InterPro" id="IPR036388">
    <property type="entry name" value="WH-like_DNA-bd_sf"/>
</dbReference>
<dbReference type="InterPro" id="IPR027417">
    <property type="entry name" value="P-loop_NTPase"/>
</dbReference>
<dbReference type="InterPro" id="IPR003593">
    <property type="entry name" value="AAA+_ATPase"/>
</dbReference>
<accession>A0A0M9AGJ5</accession>
<evidence type="ECO:0000313" key="5">
    <source>
        <dbReference type="EMBL" id="KOX91617.1"/>
    </source>
</evidence>
<dbReference type="CDD" id="cd00090">
    <property type="entry name" value="HTH_ARSR"/>
    <property type="match status" value="1"/>
</dbReference>
<dbReference type="Gene3D" id="1.25.40.10">
    <property type="entry name" value="Tetratricopeptide repeat domain"/>
    <property type="match status" value="2"/>
</dbReference>
<dbReference type="Pfam" id="PF25199">
    <property type="entry name" value="nSTAND_NTPase5"/>
    <property type="match status" value="1"/>
</dbReference>
<dbReference type="Gene3D" id="1.10.10.10">
    <property type="entry name" value="Winged helix-like DNA-binding domain superfamily/Winged helix DNA-binding domain"/>
    <property type="match status" value="1"/>
</dbReference>
<dbReference type="SMART" id="SM00382">
    <property type="entry name" value="AAA"/>
    <property type="match status" value="1"/>
</dbReference>
<dbReference type="PROSITE" id="PS50005">
    <property type="entry name" value="TPR"/>
    <property type="match status" value="1"/>
</dbReference>
<feature type="repeat" description="TPR" evidence="1">
    <location>
        <begin position="869"/>
        <end position="902"/>
    </location>
</feature>
<reference evidence="5 6" key="1">
    <citation type="submission" date="2015-08" db="EMBL/GenBank/DDBJ databases">
        <title>Genomes of Isolates from Cabo Rojo, PR.</title>
        <authorList>
            <person name="Sanchez-Nieves R.L."/>
            <person name="Montalvo-Rodriguez R."/>
        </authorList>
    </citation>
    <scope>NUCLEOTIDE SEQUENCE [LARGE SCALE GENOMIC DNA]</scope>
    <source>
        <strain evidence="5 6">SL3</strain>
    </source>
</reference>
<comment type="caution">
    <text evidence="5">The sequence shown here is derived from an EMBL/GenBank/DDBJ whole genome shotgun (WGS) entry which is preliminary data.</text>
</comment>
<keyword evidence="6" id="KW-1185">Reference proteome</keyword>
<feature type="coiled-coil region" evidence="2">
    <location>
        <begin position="915"/>
        <end position="942"/>
    </location>
</feature>
<dbReference type="Pfam" id="PF25213">
    <property type="entry name" value="HVO_A0261_N"/>
    <property type="match status" value="1"/>
</dbReference>
<organism evidence="5 6">
    <name type="scientific">Haloarcula rubripromontorii</name>
    <dbReference type="NCBI Taxonomy" id="1705562"/>
    <lineage>
        <taxon>Archaea</taxon>
        <taxon>Methanobacteriati</taxon>
        <taxon>Methanobacteriota</taxon>
        <taxon>Stenosarchaea group</taxon>
        <taxon>Halobacteria</taxon>
        <taxon>Halobacteriales</taxon>
        <taxon>Haloarculaceae</taxon>
        <taxon>Haloarcula</taxon>
    </lineage>
</organism>
<proteinExistence type="predicted"/>
<dbReference type="InterPro" id="IPR036390">
    <property type="entry name" value="WH_DNA-bd_sf"/>
</dbReference>
<dbReference type="Proteomes" id="UP000037729">
    <property type="component" value="Unassembled WGS sequence"/>
</dbReference>
<sequence length="1166" mass="130933">MVESSADLDDVLDRVAQRIEFLELLSDGEWMTNEIVDELPHSRSTVSRALRQLQETDLIEKRTDGYTVTPHGALLTEQYRDYKSEARSIFGARQLLESLPDDEEVAREFVANARKIGSAESPPFRPLEVISEQIATGRRVHAYLPTLSGPHLLRVFRRLVVEENGSLKLFVSTDLGESLLSYYPGILGELANGGDVDIQFVNGPSYGIIVSTPSANREATVTVYSEDGAMQGGLATDDDSGVEWALGRVRELESTATDRTEDFKAIPTREEPHLSPLGNESPHTASGSGKFPFDLREEGFELLSETDFASDGLPPDTALRVGLSFAEIDDGLAIERTIESDGREERSLTSVLIDQLRDGADTVLLGPPGSGKSTVCKMVAREWAVRDRGPVVYREADHGRSFESVAALEDYLQRSEGHTLVVVEDALRLESRQILSVVETFRDDGDVTFLLDSRQREWDDPTEPLKDARLDSIRRQVLSRVSMPELTEREAQSLVDTAAQATDGTMDLDGGTIVERVHETSRTDDAVRPGEMFLAQQLLLTRLDSMAPYETSTATTFEEDVLYWYDEFVNAESDCLGDLALLVNVFNAAGLPIAPELLHSLSIQYDTEVVSRSLEKLEGTLLFESTNEEFGREYRTNSELWSVRFLEQFVHSSPDPATRFERSIQPVLSLVDEPVHRDRISKEIEHDTPYLSQIEYHPTTWSEEFVTRLFQIGLTYYRLAPMFGTSSETDLELPSECSDVLAARISSWRGRMYEVHGMHDTALAEYELLEGKLDSLTELPSDEAERLRCDCLTGKVSIRSDQGQLDEAAVFAEEAIQVVKDGDIDDREPPARLDYAHIAYKRADFDEALDRYEACIEAAKRVGNKEARARALTASGAILSERGKYDRATQRYKQALDLSREINDRRNEANTLGNMGVLARDRSELERALDRFREKLRLARELGERHTEANALWNIASVESERGNLETAVDHATKALELSREVDVLRVVAESLHLLSEIERQRGNLEQSRQYAEDSLDAFEESGYKYGVAAAYRNLARIELEAEQYYSAREHVEEARTLAEEMETQAGLAACDEIDSRIAYQEGRLSEAEERAQAGLETYRSTDRRKGAAETLRVLSLVAFKRGNSDRGRSYLNEATELAHEAGVQRTIDRIERTESRYCSVKKEQV</sequence>
<dbReference type="InterPro" id="IPR011990">
    <property type="entry name" value="TPR-like_helical_dom_sf"/>
</dbReference>
<dbReference type="InterPro" id="IPR019734">
    <property type="entry name" value="TPR_rpt"/>
</dbReference>
<dbReference type="SUPFAM" id="SSF52540">
    <property type="entry name" value="P-loop containing nucleoside triphosphate hydrolases"/>
    <property type="match status" value="1"/>
</dbReference>
<dbReference type="AlphaFoldDB" id="A0A0M9AGJ5"/>
<evidence type="ECO:0000256" key="2">
    <source>
        <dbReference type="SAM" id="Coils"/>
    </source>
</evidence>
<feature type="domain" description="AAA+ ATPase" evidence="4">
    <location>
        <begin position="358"/>
        <end position="488"/>
    </location>
</feature>
<protein>
    <recommendedName>
        <fullName evidence="4">AAA+ ATPase domain-containing protein</fullName>
    </recommendedName>
</protein>
<dbReference type="EMBL" id="LIUF01000008">
    <property type="protein sequence ID" value="KOX91617.1"/>
    <property type="molecule type" value="Genomic_DNA"/>
</dbReference>
<keyword evidence="1" id="KW-0802">TPR repeat</keyword>
<dbReference type="InterPro" id="IPR011991">
    <property type="entry name" value="ArsR-like_HTH"/>
</dbReference>